<feature type="region of interest" description="Disordered" evidence="1">
    <location>
        <begin position="195"/>
        <end position="215"/>
    </location>
</feature>
<feature type="region of interest" description="Disordered" evidence="1">
    <location>
        <begin position="557"/>
        <end position="595"/>
    </location>
</feature>
<evidence type="ECO:0000313" key="3">
    <source>
        <dbReference type="EMBL" id="PON99526.1"/>
    </source>
</evidence>
<protein>
    <submittedName>
        <fullName evidence="3">Serine/threonine protein kinase</fullName>
    </submittedName>
</protein>
<reference evidence="4" key="1">
    <citation type="submission" date="2016-06" db="EMBL/GenBank/DDBJ databases">
        <title>Parallel loss of symbiosis genes in relatives of nitrogen-fixing non-legume Parasponia.</title>
        <authorList>
            <person name="Van Velzen R."/>
            <person name="Holmer R."/>
            <person name="Bu F."/>
            <person name="Rutten L."/>
            <person name="Van Zeijl A."/>
            <person name="Liu W."/>
            <person name="Santuari L."/>
            <person name="Cao Q."/>
            <person name="Sharma T."/>
            <person name="Shen D."/>
            <person name="Roswanjaya Y."/>
            <person name="Wardhani T."/>
            <person name="Kalhor M.S."/>
            <person name="Jansen J."/>
            <person name="Van den Hoogen J."/>
            <person name="Gungor B."/>
            <person name="Hartog M."/>
            <person name="Hontelez J."/>
            <person name="Verver J."/>
            <person name="Yang W.-C."/>
            <person name="Schijlen E."/>
            <person name="Repin R."/>
            <person name="Schilthuizen M."/>
            <person name="Schranz E."/>
            <person name="Heidstra R."/>
            <person name="Miyata K."/>
            <person name="Fedorova E."/>
            <person name="Kohlen W."/>
            <person name="Bisseling T."/>
            <person name="Smit S."/>
            <person name="Geurts R."/>
        </authorList>
    </citation>
    <scope>NUCLEOTIDE SEQUENCE [LARGE SCALE GENOMIC DNA]</scope>
    <source>
        <strain evidence="4">cv. RG33-2</strain>
    </source>
</reference>
<dbReference type="PROSITE" id="PS50006">
    <property type="entry name" value="FHA_DOMAIN"/>
    <property type="match status" value="1"/>
</dbReference>
<feature type="compositionally biased region" description="Polar residues" evidence="1">
    <location>
        <begin position="558"/>
        <end position="568"/>
    </location>
</feature>
<feature type="compositionally biased region" description="Acidic residues" evidence="1">
    <location>
        <begin position="581"/>
        <end position="590"/>
    </location>
</feature>
<dbReference type="AlphaFoldDB" id="A0A2P5FP34"/>
<dbReference type="GO" id="GO:0071339">
    <property type="term" value="C:MLL1 complex"/>
    <property type="evidence" value="ECO:0007669"/>
    <property type="project" value="InterPro"/>
</dbReference>
<dbReference type="PANTHER" id="PTHR13233:SF13">
    <property type="entry name" value="FHA DOMAIN-CONTAINING PROTEIN"/>
    <property type="match status" value="1"/>
</dbReference>
<keyword evidence="3" id="KW-0418">Kinase</keyword>
<dbReference type="InterPro" id="IPR025999">
    <property type="entry name" value="MCRS_N"/>
</dbReference>
<dbReference type="Proteomes" id="UP000237000">
    <property type="component" value="Unassembled WGS sequence"/>
</dbReference>
<dbReference type="CDD" id="cd22687">
    <property type="entry name" value="FHA_MCRS1"/>
    <property type="match status" value="1"/>
</dbReference>
<feature type="region of interest" description="Disordered" evidence="1">
    <location>
        <begin position="356"/>
        <end position="410"/>
    </location>
</feature>
<dbReference type="OrthoDB" id="10262769at2759"/>
<dbReference type="FunFam" id="2.60.200.20:FF:000052">
    <property type="entry name" value="Microspherule protein 1"/>
    <property type="match status" value="1"/>
</dbReference>
<dbReference type="GO" id="GO:0044545">
    <property type="term" value="C:NSL complex"/>
    <property type="evidence" value="ECO:0007669"/>
    <property type="project" value="TreeGrafter"/>
</dbReference>
<keyword evidence="4" id="KW-1185">Reference proteome</keyword>
<sequence>MAAIASAPPWIPEDDLLLKNAVEAGASLEALAKGAVRFSRKFTVRELRDRWRSLLYDADVSAEASARMVEFELSNPNILSSKSGTGTSASRFGIYRGGNAGGGSSPAKRKVESVRRQYYERHKRLCSFNTYDLTFIDEPIVNDEHVNVGDNELLDGNYMVGDHVEKYFEFEEKGLNVVDHVSADVAGVTATDCSVKHSREQNVGQNDAERDSLRSGDDLVEVGTSHAMPDMPLWKTIEDVSAPEMPVDVSLEVKCRDTEEDEHKVSSSGYNVEHSQLILEDSLPDAGMIRSIGISGVDFADISDSLLNFTNENEPVVMDVDRENVNDKSCYDSVKSLLLGSPKDVLEDNVSNVCQPETLDSKTFNPVSEDVRSSQKGDSADVSQSGDGNQQSATCSEINVPSSKSVQNPHSPEVHYEMMECTLNSEDPEIPCNDDVIQSRFTKYSDPAPSSTKQKNSRQETINSKKEEKPAKPFISSKMAGQRTVSKSSSSFPLVGCGVKEEPSDGIRLASVSKQAKNILADPSQCRSAHANPKFSANQVLKQEGITASAAIRGKQALLSTEPGSTDTVLREPEANPSTLDQDESEEEPDGGFGDIPCFSDIENMILEMDLSPDDEDSYISKEVLRYQHEDAKRKIMRLEQCARSSMQRAIASKGAFAVLYGRHLKQYIKKPEVILGRATEDNEVDIDLGQEGRANKISRRQALIKMEGDGSFFLTNIAKSSVFLNGKEITTGQRLCLNSSSLIEIRGMSFVFEMNHKSVSRYLANADKSSKEKYIKFEWS</sequence>
<evidence type="ECO:0000256" key="1">
    <source>
        <dbReference type="SAM" id="MobiDB-lite"/>
    </source>
</evidence>
<feature type="region of interest" description="Disordered" evidence="1">
    <location>
        <begin position="442"/>
        <end position="495"/>
    </location>
</feature>
<dbReference type="EMBL" id="JXTC01000018">
    <property type="protein sequence ID" value="PON99526.1"/>
    <property type="molecule type" value="Genomic_DNA"/>
</dbReference>
<dbReference type="Pfam" id="PF00498">
    <property type="entry name" value="FHA"/>
    <property type="match status" value="1"/>
</dbReference>
<proteinExistence type="predicted"/>
<feature type="compositionally biased region" description="Basic and acidic residues" evidence="1">
    <location>
        <begin position="369"/>
        <end position="379"/>
    </location>
</feature>
<dbReference type="InterPro" id="IPR000253">
    <property type="entry name" value="FHA_dom"/>
</dbReference>
<evidence type="ECO:0000313" key="4">
    <source>
        <dbReference type="Proteomes" id="UP000237000"/>
    </source>
</evidence>
<comment type="caution">
    <text evidence="3">The sequence shown here is derived from an EMBL/GenBank/DDBJ whole genome shotgun (WGS) entry which is preliminary data.</text>
</comment>
<dbReference type="InParanoid" id="A0A2P5FP34"/>
<dbReference type="Pfam" id="PF13325">
    <property type="entry name" value="MCRS_N"/>
    <property type="match status" value="1"/>
</dbReference>
<dbReference type="GO" id="GO:0004674">
    <property type="term" value="F:protein serine/threonine kinase activity"/>
    <property type="evidence" value="ECO:0007669"/>
    <property type="project" value="UniProtKB-KW"/>
</dbReference>
<feature type="compositionally biased region" description="Polar residues" evidence="1">
    <location>
        <begin position="483"/>
        <end position="492"/>
    </location>
</feature>
<feature type="compositionally biased region" description="Polar residues" evidence="1">
    <location>
        <begin position="448"/>
        <end position="462"/>
    </location>
</feature>
<feature type="domain" description="FHA" evidence="2">
    <location>
        <begin position="674"/>
        <end position="730"/>
    </location>
</feature>
<keyword evidence="3" id="KW-0808">Transferase</keyword>
<dbReference type="STRING" id="63057.A0A2P5FP34"/>
<accession>A0A2P5FP34</accession>
<dbReference type="Gene3D" id="2.60.200.20">
    <property type="match status" value="1"/>
</dbReference>
<dbReference type="InterPro" id="IPR008984">
    <property type="entry name" value="SMAD_FHA_dom_sf"/>
</dbReference>
<dbReference type="SMART" id="SM00240">
    <property type="entry name" value="FHA"/>
    <property type="match status" value="1"/>
</dbReference>
<gene>
    <name evidence="3" type="ORF">TorRG33x02_046930</name>
</gene>
<dbReference type="InterPro" id="IPR037912">
    <property type="entry name" value="MCRS1"/>
</dbReference>
<dbReference type="SUPFAM" id="SSF49879">
    <property type="entry name" value="SMAD/FHA domain"/>
    <property type="match status" value="1"/>
</dbReference>
<dbReference type="GO" id="GO:0031011">
    <property type="term" value="C:Ino80 complex"/>
    <property type="evidence" value="ECO:0007669"/>
    <property type="project" value="InterPro"/>
</dbReference>
<evidence type="ECO:0000259" key="2">
    <source>
        <dbReference type="PROSITE" id="PS50006"/>
    </source>
</evidence>
<dbReference type="GO" id="GO:0045944">
    <property type="term" value="P:positive regulation of transcription by RNA polymerase II"/>
    <property type="evidence" value="ECO:0007669"/>
    <property type="project" value="TreeGrafter"/>
</dbReference>
<dbReference type="PANTHER" id="PTHR13233">
    <property type="entry name" value="MICROSPHERULE PROTEIN 1"/>
    <property type="match status" value="1"/>
</dbReference>
<dbReference type="GO" id="GO:0002151">
    <property type="term" value="F:G-quadruplex RNA binding"/>
    <property type="evidence" value="ECO:0007669"/>
    <property type="project" value="InterPro"/>
</dbReference>
<keyword evidence="3" id="KW-0723">Serine/threonine-protein kinase</keyword>
<organism evidence="3 4">
    <name type="scientific">Trema orientale</name>
    <name type="common">Charcoal tree</name>
    <name type="synonym">Celtis orientalis</name>
    <dbReference type="NCBI Taxonomy" id="63057"/>
    <lineage>
        <taxon>Eukaryota</taxon>
        <taxon>Viridiplantae</taxon>
        <taxon>Streptophyta</taxon>
        <taxon>Embryophyta</taxon>
        <taxon>Tracheophyta</taxon>
        <taxon>Spermatophyta</taxon>
        <taxon>Magnoliopsida</taxon>
        <taxon>eudicotyledons</taxon>
        <taxon>Gunneridae</taxon>
        <taxon>Pentapetalae</taxon>
        <taxon>rosids</taxon>
        <taxon>fabids</taxon>
        <taxon>Rosales</taxon>
        <taxon>Cannabaceae</taxon>
        <taxon>Trema</taxon>
    </lineage>
</organism>
<feature type="compositionally biased region" description="Polar residues" evidence="1">
    <location>
        <begin position="380"/>
        <end position="410"/>
    </location>
</feature>
<name>A0A2P5FP34_TREOI</name>